<evidence type="ECO:0000256" key="1">
    <source>
        <dbReference type="SAM" id="MobiDB-lite"/>
    </source>
</evidence>
<evidence type="ECO:0000313" key="4">
    <source>
        <dbReference type="Proteomes" id="UP000237104"/>
    </source>
</evidence>
<dbReference type="RefSeq" id="WP_103432378.1">
    <property type="nucleotide sequence ID" value="NZ_PPXF01000065.1"/>
</dbReference>
<feature type="compositionally biased region" description="Basic and acidic residues" evidence="1">
    <location>
        <begin position="185"/>
        <end position="195"/>
    </location>
</feature>
<protein>
    <submittedName>
        <fullName evidence="3">Uncharacterized protein</fullName>
    </submittedName>
</protein>
<keyword evidence="2" id="KW-0472">Membrane</keyword>
<dbReference type="OrthoDB" id="2082317at2"/>
<accession>A0A2S3Z649</accession>
<proteinExistence type="predicted"/>
<feature type="transmembrane region" description="Helical" evidence="2">
    <location>
        <begin position="34"/>
        <end position="55"/>
    </location>
</feature>
<feature type="region of interest" description="Disordered" evidence="1">
    <location>
        <begin position="176"/>
        <end position="195"/>
    </location>
</feature>
<keyword evidence="2" id="KW-0812">Transmembrane</keyword>
<evidence type="ECO:0000256" key="2">
    <source>
        <dbReference type="SAM" id="Phobius"/>
    </source>
</evidence>
<keyword evidence="2" id="KW-1133">Transmembrane helix</keyword>
<feature type="transmembrane region" description="Helical" evidence="2">
    <location>
        <begin position="116"/>
        <end position="137"/>
    </location>
</feature>
<name>A0A2S3Z649_9MICO</name>
<evidence type="ECO:0000313" key="3">
    <source>
        <dbReference type="EMBL" id="POH59592.1"/>
    </source>
</evidence>
<organism evidence="3 4">
    <name type="scientific">Cryobacterium zongtaii</name>
    <dbReference type="NCBI Taxonomy" id="1259217"/>
    <lineage>
        <taxon>Bacteria</taxon>
        <taxon>Bacillati</taxon>
        <taxon>Actinomycetota</taxon>
        <taxon>Actinomycetes</taxon>
        <taxon>Micrococcales</taxon>
        <taxon>Microbacteriaceae</taxon>
        <taxon>Cryobacterium</taxon>
    </lineage>
</organism>
<dbReference type="AlphaFoldDB" id="A0A2S3Z649"/>
<reference evidence="3 4" key="1">
    <citation type="submission" date="2018-01" db="EMBL/GenBank/DDBJ databases">
        <title>Cryobacterium sp. nov., from glaciers in China.</title>
        <authorList>
            <person name="Liu Q."/>
            <person name="Xin Y.-H."/>
        </authorList>
    </citation>
    <scope>NUCLEOTIDE SEQUENCE [LARGE SCALE GENOMIC DNA]</scope>
    <source>
        <strain evidence="3 4">TMB1-8</strain>
    </source>
</reference>
<dbReference type="EMBL" id="PPXF01000065">
    <property type="protein sequence ID" value="POH59592.1"/>
    <property type="molecule type" value="Genomic_DNA"/>
</dbReference>
<feature type="transmembrane region" description="Helical" evidence="2">
    <location>
        <begin position="61"/>
        <end position="79"/>
    </location>
</feature>
<gene>
    <name evidence="3" type="ORF">C3B59_16975</name>
</gene>
<comment type="caution">
    <text evidence="3">The sequence shown here is derived from an EMBL/GenBank/DDBJ whole genome shotgun (WGS) entry which is preliminary data.</text>
</comment>
<dbReference type="Proteomes" id="UP000237104">
    <property type="component" value="Unassembled WGS sequence"/>
</dbReference>
<sequence length="195" mass="21067">MILALIITCEIGFWVAIVGGLTARYLLRAKRLGAALLVCAPLIDVVLLVAVVAHLSDGAAASWHHGLAALYIGVSLAYGPRMIAWADIRFARRFAGGPPPTKLTGWSYTKKCWGDVLRTLGAVAIAAGILALITWWVGDSTRTQTLTEWYGVLGIVWAIELIWAGSYTIWPRRPAEASSVPAASPEREREVDVDS</sequence>
<feature type="transmembrane region" description="Helical" evidence="2">
    <location>
        <begin position="6"/>
        <end position="27"/>
    </location>
</feature>
<feature type="transmembrane region" description="Helical" evidence="2">
    <location>
        <begin position="149"/>
        <end position="170"/>
    </location>
</feature>